<proteinExistence type="predicted"/>
<dbReference type="EMBL" id="JAERQJ010000003">
    <property type="protein sequence ID" value="MBL0683893.1"/>
    <property type="molecule type" value="Genomic_DNA"/>
</dbReference>
<name>A0A937DAU0_9FLAO</name>
<reference evidence="1" key="1">
    <citation type="submission" date="2021-01" db="EMBL/GenBank/DDBJ databases">
        <authorList>
            <person name="Zhong Y.L."/>
        </authorList>
    </citation>
    <scope>NUCLEOTIDE SEQUENCE</scope>
    <source>
        <strain evidence="1">KCTC 23302</strain>
    </source>
</reference>
<protein>
    <recommendedName>
        <fullName evidence="3">PKD domain-containing protein</fullName>
    </recommendedName>
</protein>
<keyword evidence="2" id="KW-1185">Reference proteome</keyword>
<organism evidence="1 2">
    <name type="scientific">Aquimarina mytili</name>
    <dbReference type="NCBI Taxonomy" id="874423"/>
    <lineage>
        <taxon>Bacteria</taxon>
        <taxon>Pseudomonadati</taxon>
        <taxon>Bacteroidota</taxon>
        <taxon>Flavobacteriia</taxon>
        <taxon>Flavobacteriales</taxon>
        <taxon>Flavobacteriaceae</taxon>
        <taxon>Aquimarina</taxon>
    </lineage>
</organism>
<accession>A0A937DAU0</accession>
<sequence>MKVLLYLIFEAGKRIPFVGSVVIVETNESNFTWYTEGSFKILGDPNARRVRVQRNSLEEGAIGLITSSLDYAQINFCKAPPYAQCPDNTDTLMLAGSNRIVQVRNFTEGFTYEWKVINSGNTINATGRRITLPKGSSTVTLTVLNKINNTIPISICLKVTRTQNFTFNDPPPCPLKNNSFIRIDEGSRTDYAQNHNNSFTYTWTVVKENNTYHGTGRSINVGVGSIKYSPPSFICCSIASTVWYFSIKYCVCSFGMLSS</sequence>
<evidence type="ECO:0000313" key="1">
    <source>
        <dbReference type="EMBL" id="MBL0683893.1"/>
    </source>
</evidence>
<dbReference type="RefSeq" id="WP_201919309.1">
    <property type="nucleotide sequence ID" value="NZ_BAABAX010000005.1"/>
</dbReference>
<comment type="caution">
    <text evidence="1">The sequence shown here is derived from an EMBL/GenBank/DDBJ whole genome shotgun (WGS) entry which is preliminary data.</text>
</comment>
<evidence type="ECO:0000313" key="2">
    <source>
        <dbReference type="Proteomes" id="UP000651057"/>
    </source>
</evidence>
<dbReference type="AlphaFoldDB" id="A0A937DAU0"/>
<evidence type="ECO:0008006" key="3">
    <source>
        <dbReference type="Google" id="ProtNLM"/>
    </source>
</evidence>
<dbReference type="Proteomes" id="UP000651057">
    <property type="component" value="Unassembled WGS sequence"/>
</dbReference>
<gene>
    <name evidence="1" type="ORF">JJQ60_10220</name>
</gene>